<dbReference type="CDD" id="cd02164">
    <property type="entry name" value="PPAT_CoAS"/>
    <property type="match status" value="1"/>
</dbReference>
<dbReference type="Proteomes" id="UP000703269">
    <property type="component" value="Unassembled WGS sequence"/>
</dbReference>
<accession>A0A9P3G7L8</accession>
<gene>
    <name evidence="2" type="ORF">PsYK624_069010</name>
</gene>
<feature type="domain" description="Cytidyltransferase-like" evidence="1">
    <location>
        <begin position="178"/>
        <end position="276"/>
    </location>
</feature>
<keyword evidence="3" id="KW-1185">Reference proteome</keyword>
<dbReference type="OrthoDB" id="330671at2759"/>
<evidence type="ECO:0000259" key="1">
    <source>
        <dbReference type="Pfam" id="PF01467"/>
    </source>
</evidence>
<proteinExistence type="predicted"/>
<organism evidence="2 3">
    <name type="scientific">Phanerochaete sordida</name>
    <dbReference type="NCBI Taxonomy" id="48140"/>
    <lineage>
        <taxon>Eukaryota</taxon>
        <taxon>Fungi</taxon>
        <taxon>Dikarya</taxon>
        <taxon>Basidiomycota</taxon>
        <taxon>Agaricomycotina</taxon>
        <taxon>Agaricomycetes</taxon>
        <taxon>Polyporales</taxon>
        <taxon>Phanerochaetaceae</taxon>
        <taxon>Phanerochaete</taxon>
    </lineage>
</organism>
<dbReference type="SUPFAM" id="SSF52374">
    <property type="entry name" value="Nucleotidylyl transferase"/>
    <property type="match status" value="1"/>
</dbReference>
<dbReference type="Pfam" id="PF01467">
    <property type="entry name" value="CTP_transf_like"/>
    <property type="match status" value="1"/>
</dbReference>
<protein>
    <submittedName>
        <fullName evidence="2">Nucleotidylyl transferase</fullName>
    </submittedName>
</protein>
<sequence>MTTANDPGNVEHVDRALLLATLHNVDHAPHFLAGPIASAAAKTAQALRIVLVSPLFDARSADYQSHRPTALGTKRFDDVQRVLTYVYVQATKVAQEMDKILMDVDVLLKGEDEPLQESATADVQIVYRIRGFEPKLDVKSTGKDILLDPSDDLYARSEPSNTPDIATPEPVLYPVVALGGTFDHLHAGHKILLSMACWITSEKLIVGVTDDSLLQKKVNKDVIQPISERIARTRTFLELFKAGLTYDLVPLRDVAGPTGWDSNVQALVVSRETLGGGAAIDQIRRDKGLPPLRTFVIDVISHSDARLDADDAEALRRTKMSSTFIREWIVRRRDGA</sequence>
<dbReference type="InterPro" id="IPR014729">
    <property type="entry name" value="Rossmann-like_a/b/a_fold"/>
</dbReference>
<comment type="caution">
    <text evidence="2">The sequence shown here is derived from an EMBL/GenBank/DDBJ whole genome shotgun (WGS) entry which is preliminary data.</text>
</comment>
<dbReference type="EMBL" id="BPQB01000018">
    <property type="protein sequence ID" value="GJE90757.1"/>
    <property type="molecule type" value="Genomic_DNA"/>
</dbReference>
<dbReference type="AlphaFoldDB" id="A0A9P3G7L8"/>
<evidence type="ECO:0000313" key="3">
    <source>
        <dbReference type="Proteomes" id="UP000703269"/>
    </source>
</evidence>
<dbReference type="PANTHER" id="PTHR10695:SF46">
    <property type="entry name" value="BIFUNCTIONAL COENZYME A SYNTHASE-RELATED"/>
    <property type="match status" value="1"/>
</dbReference>
<dbReference type="PANTHER" id="PTHR10695">
    <property type="entry name" value="DEPHOSPHO-COA KINASE-RELATED"/>
    <property type="match status" value="1"/>
</dbReference>
<keyword evidence="2" id="KW-0808">Transferase</keyword>
<evidence type="ECO:0000313" key="2">
    <source>
        <dbReference type="EMBL" id="GJE90757.1"/>
    </source>
</evidence>
<dbReference type="GO" id="GO:0015937">
    <property type="term" value="P:coenzyme A biosynthetic process"/>
    <property type="evidence" value="ECO:0007669"/>
    <property type="project" value="TreeGrafter"/>
</dbReference>
<dbReference type="GO" id="GO:0004140">
    <property type="term" value="F:dephospho-CoA kinase activity"/>
    <property type="evidence" value="ECO:0007669"/>
    <property type="project" value="TreeGrafter"/>
</dbReference>
<dbReference type="Gene3D" id="3.40.50.620">
    <property type="entry name" value="HUPs"/>
    <property type="match status" value="1"/>
</dbReference>
<dbReference type="InterPro" id="IPR004821">
    <property type="entry name" value="Cyt_trans-like"/>
</dbReference>
<name>A0A9P3G7L8_9APHY</name>
<reference evidence="2 3" key="1">
    <citation type="submission" date="2021-08" db="EMBL/GenBank/DDBJ databases">
        <title>Draft Genome Sequence of Phanerochaete sordida strain YK-624.</title>
        <authorList>
            <person name="Mori T."/>
            <person name="Dohra H."/>
            <person name="Suzuki T."/>
            <person name="Kawagishi H."/>
            <person name="Hirai H."/>
        </authorList>
    </citation>
    <scope>NUCLEOTIDE SEQUENCE [LARGE SCALE GENOMIC DNA]</scope>
    <source>
        <strain evidence="2 3">YK-624</strain>
    </source>
</reference>